<sequence>MKKAENMYHKEIHHFPPNKSQSIRRTSQALSKKIGHICLLGKAGSGPEHDEFDQIWWPHTREKEPFKVVPFWAIRITFIRINDIVNVQILIRR</sequence>
<evidence type="ECO:0000313" key="2">
    <source>
        <dbReference type="EMBL" id="KGM92411.1"/>
    </source>
</evidence>
<dbReference type="HOGENOM" id="CLU_2400288_0_0_1"/>
<feature type="region of interest" description="Disordered" evidence="1">
    <location>
        <begin position="1"/>
        <end position="26"/>
    </location>
</feature>
<dbReference type="KEGG" id="pbn:PADG_11223"/>
<proteinExistence type="predicted"/>
<dbReference type="RefSeq" id="XP_010757791.1">
    <property type="nucleotide sequence ID" value="XM_010759489.1"/>
</dbReference>
<dbReference type="VEuPathDB" id="FungiDB:PADG_11223"/>
<dbReference type="EMBL" id="KN275958">
    <property type="protein sequence ID" value="KGM92411.1"/>
    <property type="molecule type" value="Genomic_DNA"/>
</dbReference>
<evidence type="ECO:0000256" key="1">
    <source>
        <dbReference type="SAM" id="MobiDB-lite"/>
    </source>
</evidence>
<protein>
    <submittedName>
        <fullName evidence="2">Uncharacterized protein</fullName>
    </submittedName>
</protein>
<dbReference type="Proteomes" id="UP000001628">
    <property type="component" value="Unassembled WGS sequence"/>
</dbReference>
<dbReference type="GeneID" id="22587120"/>
<dbReference type="InParanoid" id="A0A0A0HWG5"/>
<reference evidence="2 3" key="1">
    <citation type="journal article" date="2011" name="PLoS Genet.">
        <title>Comparative genomic analysis of human fungal pathogens causing paracoccidioidomycosis.</title>
        <authorList>
            <person name="Desjardins C.A."/>
            <person name="Champion M.D."/>
            <person name="Holder J.W."/>
            <person name="Muszewska A."/>
            <person name="Goldberg J."/>
            <person name="Bailao A.M."/>
            <person name="Brigido M.M."/>
            <person name="Ferreira M.E."/>
            <person name="Garcia A.M."/>
            <person name="Grynberg M."/>
            <person name="Gujja S."/>
            <person name="Heiman D.I."/>
            <person name="Henn M.R."/>
            <person name="Kodira C.D."/>
            <person name="Leon-Narvaez H."/>
            <person name="Longo L.V."/>
            <person name="Ma L.J."/>
            <person name="Malavazi I."/>
            <person name="Matsuo A.L."/>
            <person name="Morais F.V."/>
            <person name="Pereira M."/>
            <person name="Rodriguez-Brito S."/>
            <person name="Sakthikumar S."/>
            <person name="Salem-Izacc S.M."/>
            <person name="Sykes S.M."/>
            <person name="Teixeira M.M."/>
            <person name="Vallejo M.C."/>
            <person name="Walter M.E."/>
            <person name="Yandava C."/>
            <person name="Young S."/>
            <person name="Zeng Q."/>
            <person name="Zucker J."/>
            <person name="Felipe M.S."/>
            <person name="Goldman G.H."/>
            <person name="Haas B.J."/>
            <person name="McEwen J.G."/>
            <person name="Nino-Vega G."/>
            <person name="Puccia R."/>
            <person name="San-Blas G."/>
            <person name="Soares C.M."/>
            <person name="Birren B.W."/>
            <person name="Cuomo C.A."/>
        </authorList>
    </citation>
    <scope>NUCLEOTIDE SEQUENCE [LARGE SCALE GENOMIC DNA]</scope>
    <source>
        <strain evidence="2 3">Pb18</strain>
    </source>
</reference>
<feature type="compositionally biased region" description="Basic and acidic residues" evidence="1">
    <location>
        <begin position="1"/>
        <end position="14"/>
    </location>
</feature>
<gene>
    <name evidence="2" type="ORF">PADG_11223</name>
</gene>
<organism evidence="2 3">
    <name type="scientific">Paracoccidioides brasiliensis (strain Pb18)</name>
    <dbReference type="NCBI Taxonomy" id="502780"/>
    <lineage>
        <taxon>Eukaryota</taxon>
        <taxon>Fungi</taxon>
        <taxon>Dikarya</taxon>
        <taxon>Ascomycota</taxon>
        <taxon>Pezizomycotina</taxon>
        <taxon>Eurotiomycetes</taxon>
        <taxon>Eurotiomycetidae</taxon>
        <taxon>Onygenales</taxon>
        <taxon>Ajellomycetaceae</taxon>
        <taxon>Paracoccidioides</taxon>
    </lineage>
</organism>
<name>A0A0A0HWG5_PARBD</name>
<evidence type="ECO:0000313" key="3">
    <source>
        <dbReference type="Proteomes" id="UP000001628"/>
    </source>
</evidence>
<dbReference type="AlphaFoldDB" id="A0A0A0HWG5"/>
<accession>A0A0A0HWG5</accession>
<keyword evidence="3" id="KW-1185">Reference proteome</keyword>